<feature type="domain" description="HTH tetR-type" evidence="6">
    <location>
        <begin position="39"/>
        <end position="99"/>
    </location>
</feature>
<dbReference type="AlphaFoldDB" id="A0A919GNX3"/>
<evidence type="ECO:0000256" key="1">
    <source>
        <dbReference type="ARBA" id="ARBA00023015"/>
    </source>
</evidence>
<dbReference type="Proteomes" id="UP000603708">
    <property type="component" value="Unassembled WGS sequence"/>
</dbReference>
<keyword evidence="8" id="KW-1185">Reference proteome</keyword>
<dbReference type="PANTHER" id="PTHR30055">
    <property type="entry name" value="HTH-TYPE TRANSCRIPTIONAL REGULATOR RUTR"/>
    <property type="match status" value="1"/>
</dbReference>
<name>A0A919GNX3_9ACTN</name>
<dbReference type="PRINTS" id="PR00455">
    <property type="entry name" value="HTHTETR"/>
</dbReference>
<dbReference type="EMBL" id="BNCD01000031">
    <property type="protein sequence ID" value="GHH87951.1"/>
    <property type="molecule type" value="Genomic_DNA"/>
</dbReference>
<protein>
    <recommendedName>
        <fullName evidence="6">HTH tetR-type domain-containing protein</fullName>
    </recommendedName>
</protein>
<accession>A0A919GNX3</accession>
<reference evidence="7" key="2">
    <citation type="submission" date="2020-09" db="EMBL/GenBank/DDBJ databases">
        <authorList>
            <person name="Sun Q."/>
            <person name="Ohkuma M."/>
        </authorList>
    </citation>
    <scope>NUCLEOTIDE SEQUENCE</scope>
    <source>
        <strain evidence="7">JCM 5069</strain>
    </source>
</reference>
<dbReference type="Pfam" id="PF17754">
    <property type="entry name" value="TetR_C_14"/>
    <property type="match status" value="1"/>
</dbReference>
<dbReference type="InterPro" id="IPR009057">
    <property type="entry name" value="Homeodomain-like_sf"/>
</dbReference>
<dbReference type="PANTHER" id="PTHR30055:SF238">
    <property type="entry name" value="MYCOFACTOCIN BIOSYNTHESIS TRANSCRIPTIONAL REGULATOR MFTR-RELATED"/>
    <property type="match status" value="1"/>
</dbReference>
<keyword evidence="1" id="KW-0805">Transcription regulation</keyword>
<feature type="DNA-binding region" description="H-T-H motif" evidence="4">
    <location>
        <begin position="62"/>
        <end position="81"/>
    </location>
</feature>
<dbReference type="PROSITE" id="PS01081">
    <property type="entry name" value="HTH_TETR_1"/>
    <property type="match status" value="1"/>
</dbReference>
<proteinExistence type="predicted"/>
<keyword evidence="3" id="KW-0804">Transcription</keyword>
<keyword evidence="5" id="KW-0472">Membrane</keyword>
<dbReference type="InterPro" id="IPR050109">
    <property type="entry name" value="HTH-type_TetR-like_transc_reg"/>
</dbReference>
<evidence type="ECO:0000313" key="7">
    <source>
        <dbReference type="EMBL" id="GHH87951.1"/>
    </source>
</evidence>
<dbReference type="InterPro" id="IPR001647">
    <property type="entry name" value="HTH_TetR"/>
</dbReference>
<dbReference type="GO" id="GO:0000976">
    <property type="term" value="F:transcription cis-regulatory region binding"/>
    <property type="evidence" value="ECO:0007669"/>
    <property type="project" value="TreeGrafter"/>
</dbReference>
<dbReference type="SUPFAM" id="SSF46689">
    <property type="entry name" value="Homeodomain-like"/>
    <property type="match status" value="1"/>
</dbReference>
<reference evidence="7" key="1">
    <citation type="journal article" date="2014" name="Int. J. Syst. Evol. Microbiol.">
        <title>Complete genome sequence of Corynebacterium casei LMG S-19264T (=DSM 44701T), isolated from a smear-ripened cheese.</title>
        <authorList>
            <consortium name="US DOE Joint Genome Institute (JGI-PGF)"/>
            <person name="Walter F."/>
            <person name="Albersmeier A."/>
            <person name="Kalinowski J."/>
            <person name="Ruckert C."/>
        </authorList>
    </citation>
    <scope>NUCLEOTIDE SEQUENCE</scope>
    <source>
        <strain evidence="7">JCM 5069</strain>
    </source>
</reference>
<dbReference type="GO" id="GO:0003700">
    <property type="term" value="F:DNA-binding transcription factor activity"/>
    <property type="evidence" value="ECO:0007669"/>
    <property type="project" value="TreeGrafter"/>
</dbReference>
<gene>
    <name evidence="7" type="ORF">GCM10018793_65740</name>
</gene>
<keyword evidence="5" id="KW-0812">Transmembrane</keyword>
<evidence type="ECO:0000256" key="4">
    <source>
        <dbReference type="PROSITE-ProRule" id="PRU00335"/>
    </source>
</evidence>
<keyword evidence="2 4" id="KW-0238">DNA-binding</keyword>
<evidence type="ECO:0000256" key="5">
    <source>
        <dbReference type="SAM" id="Phobius"/>
    </source>
</evidence>
<keyword evidence="5" id="KW-1133">Transmembrane helix</keyword>
<dbReference type="InterPro" id="IPR041347">
    <property type="entry name" value="MftR_C"/>
</dbReference>
<feature type="transmembrane region" description="Helical" evidence="5">
    <location>
        <begin position="15"/>
        <end position="34"/>
    </location>
</feature>
<dbReference type="InterPro" id="IPR023772">
    <property type="entry name" value="DNA-bd_HTH_TetR-type_CS"/>
</dbReference>
<organism evidence="7 8">
    <name type="scientific">Streptomyces sulfonofaciens</name>
    <dbReference type="NCBI Taxonomy" id="68272"/>
    <lineage>
        <taxon>Bacteria</taxon>
        <taxon>Bacillati</taxon>
        <taxon>Actinomycetota</taxon>
        <taxon>Actinomycetes</taxon>
        <taxon>Kitasatosporales</taxon>
        <taxon>Streptomycetaceae</taxon>
        <taxon>Streptomyces</taxon>
    </lineage>
</organism>
<evidence type="ECO:0000313" key="8">
    <source>
        <dbReference type="Proteomes" id="UP000603708"/>
    </source>
</evidence>
<evidence type="ECO:0000256" key="2">
    <source>
        <dbReference type="ARBA" id="ARBA00023125"/>
    </source>
</evidence>
<evidence type="ECO:0000256" key="3">
    <source>
        <dbReference type="ARBA" id="ARBA00023163"/>
    </source>
</evidence>
<sequence>MVLLLCLAKVMTHCVITIAVAMTHWVITVMMVAMPRWDPRAEDRLREAALELFLERGYENVTVAEITERAGLTRRTFSRYFTDKRDVLFAGSDQLPVALAHSVRHADDALSPFEALLTALVDVAGGLTDQAPLAVQRRAVVRASPELQERGRTKFAAATEAVADALRDRGTTESEATLLAQVGIAVFRTAFEYWTDRPDDIGLPARIREAAAELAAGLGAVDFAALPRP</sequence>
<dbReference type="Gene3D" id="1.10.357.10">
    <property type="entry name" value="Tetracycline Repressor, domain 2"/>
    <property type="match status" value="1"/>
</dbReference>
<dbReference type="PROSITE" id="PS50977">
    <property type="entry name" value="HTH_TETR_2"/>
    <property type="match status" value="1"/>
</dbReference>
<dbReference type="Pfam" id="PF00440">
    <property type="entry name" value="TetR_N"/>
    <property type="match status" value="1"/>
</dbReference>
<evidence type="ECO:0000259" key="6">
    <source>
        <dbReference type="PROSITE" id="PS50977"/>
    </source>
</evidence>
<comment type="caution">
    <text evidence="7">The sequence shown here is derived from an EMBL/GenBank/DDBJ whole genome shotgun (WGS) entry which is preliminary data.</text>
</comment>